<dbReference type="PANTHER" id="PTHR30026">
    <property type="entry name" value="OUTER MEMBRANE PROTEIN TOLC"/>
    <property type="match status" value="1"/>
</dbReference>
<keyword evidence="9" id="KW-1185">Reference proteome</keyword>
<feature type="chain" id="PRO_5003333281" evidence="7">
    <location>
        <begin position="23"/>
        <end position="383"/>
    </location>
</feature>
<dbReference type="GO" id="GO:0015562">
    <property type="term" value="F:efflux transmembrane transporter activity"/>
    <property type="evidence" value="ECO:0007669"/>
    <property type="project" value="InterPro"/>
</dbReference>
<name>F6DKF7_DESRL</name>
<keyword evidence="7" id="KW-0732">Signal</keyword>
<evidence type="ECO:0000256" key="4">
    <source>
        <dbReference type="ARBA" id="ARBA00023136"/>
    </source>
</evidence>
<feature type="coiled-coil region" evidence="6">
    <location>
        <begin position="253"/>
        <end position="314"/>
    </location>
</feature>
<reference evidence="8 9" key="2">
    <citation type="journal article" date="2012" name="Stand. Genomic Sci.">
        <title>Complete genome sequence of the sulfate-reducing firmicute Desulfotomaculum ruminis type strain (DL(T)).</title>
        <authorList>
            <person name="Spring S."/>
            <person name="Visser M."/>
            <person name="Lu M."/>
            <person name="Copeland A."/>
            <person name="Lapidus A."/>
            <person name="Lucas S."/>
            <person name="Cheng J.F."/>
            <person name="Han C."/>
            <person name="Tapia R."/>
            <person name="Goodwin L.A."/>
            <person name="Pitluck S."/>
            <person name="Ivanova N."/>
            <person name="Land M."/>
            <person name="Hauser L."/>
            <person name="Larimer F."/>
            <person name="Rohde M."/>
            <person name="Goker M."/>
            <person name="Detter J.C."/>
            <person name="Kyrpides N.C."/>
            <person name="Woyke T."/>
            <person name="Schaap P.J."/>
            <person name="Plugge C.M."/>
            <person name="Muyzer G."/>
            <person name="Kuever J."/>
            <person name="Pereira I.A."/>
            <person name="Parshina S.N."/>
            <person name="Bernier-Latmani R."/>
            <person name="Stams A.J."/>
            <person name="Klenk H.P."/>
        </authorList>
    </citation>
    <scope>NUCLEOTIDE SEQUENCE [LARGE SCALE GENOMIC DNA]</scope>
    <source>
        <strain evidence="9">ATCC 23193 / DSM 2154 / NCIB 8452 / DL</strain>
    </source>
</reference>
<dbReference type="STRING" id="696281.Desru_0941"/>
<dbReference type="HOGENOM" id="CLU_725085_0_0_9"/>
<evidence type="ECO:0000256" key="1">
    <source>
        <dbReference type="ARBA" id="ARBA00004442"/>
    </source>
</evidence>
<dbReference type="RefSeq" id="WP_013840988.1">
    <property type="nucleotide sequence ID" value="NC_015589.1"/>
</dbReference>
<reference evidence="9" key="1">
    <citation type="submission" date="2011-05" db="EMBL/GenBank/DDBJ databases">
        <title>Complete sequence of Desulfotomaculum ruminis DSM 2154.</title>
        <authorList>
            <person name="Lucas S."/>
            <person name="Copeland A."/>
            <person name="Lapidus A."/>
            <person name="Cheng J.-F."/>
            <person name="Goodwin L."/>
            <person name="Pitluck S."/>
            <person name="Lu M."/>
            <person name="Detter J.C."/>
            <person name="Han C."/>
            <person name="Tapia R."/>
            <person name="Land M."/>
            <person name="Hauser L."/>
            <person name="Kyrpides N."/>
            <person name="Ivanova N."/>
            <person name="Mikhailova N."/>
            <person name="Pagani I."/>
            <person name="Stams A.J.M."/>
            <person name="Plugge C.M."/>
            <person name="Muyzer G."/>
            <person name="Kuever J."/>
            <person name="Parshina S.N."/>
            <person name="Ivanova A.E."/>
            <person name="Nazina T.N."/>
            <person name="Brambilla E."/>
            <person name="Spring S."/>
            <person name="Klenk H.-P."/>
            <person name="Woyke T."/>
        </authorList>
    </citation>
    <scope>NUCLEOTIDE SEQUENCE [LARGE SCALE GENOMIC DNA]</scope>
    <source>
        <strain evidence="9">ATCC 23193 / DSM 2154 / NCIB 8452 / DL</strain>
    </source>
</reference>
<dbReference type="InterPro" id="IPR051906">
    <property type="entry name" value="TolC-like"/>
</dbReference>
<keyword evidence="4" id="KW-0472">Membrane</keyword>
<organism evidence="8 9">
    <name type="scientific">Desulforamulus ruminis (strain ATCC 23193 / DSM 2154 / NCIMB 8452 / DL)</name>
    <name type="common">Desulfotomaculum ruminis</name>
    <dbReference type="NCBI Taxonomy" id="696281"/>
    <lineage>
        <taxon>Bacteria</taxon>
        <taxon>Bacillati</taxon>
        <taxon>Bacillota</taxon>
        <taxon>Clostridia</taxon>
        <taxon>Eubacteriales</taxon>
        <taxon>Peptococcaceae</taxon>
        <taxon>Desulforamulus</taxon>
    </lineage>
</organism>
<evidence type="ECO:0000256" key="2">
    <source>
        <dbReference type="ARBA" id="ARBA00022452"/>
    </source>
</evidence>
<feature type="signal peptide" evidence="7">
    <location>
        <begin position="1"/>
        <end position="22"/>
    </location>
</feature>
<dbReference type="EMBL" id="CP002780">
    <property type="protein sequence ID" value="AEG59217.1"/>
    <property type="molecule type" value="Genomic_DNA"/>
</dbReference>
<accession>F6DKF7</accession>
<dbReference type="PANTHER" id="PTHR30026:SF20">
    <property type="entry name" value="OUTER MEMBRANE PROTEIN TOLC"/>
    <property type="match status" value="1"/>
</dbReference>
<evidence type="ECO:0000256" key="6">
    <source>
        <dbReference type="SAM" id="Coils"/>
    </source>
</evidence>
<evidence type="ECO:0000313" key="8">
    <source>
        <dbReference type="EMBL" id="AEG59217.1"/>
    </source>
</evidence>
<evidence type="ECO:0000256" key="5">
    <source>
        <dbReference type="ARBA" id="ARBA00023237"/>
    </source>
</evidence>
<dbReference type="AlphaFoldDB" id="F6DKF7"/>
<dbReference type="Proteomes" id="UP000009234">
    <property type="component" value="Chromosome"/>
</dbReference>
<evidence type="ECO:0000256" key="3">
    <source>
        <dbReference type="ARBA" id="ARBA00022692"/>
    </source>
</evidence>
<comment type="subcellular location">
    <subcellularLocation>
        <location evidence="1">Cell outer membrane</location>
    </subcellularLocation>
</comment>
<dbReference type="GO" id="GO:1990281">
    <property type="term" value="C:efflux pump complex"/>
    <property type="evidence" value="ECO:0007669"/>
    <property type="project" value="TreeGrafter"/>
</dbReference>
<keyword evidence="2" id="KW-1134">Transmembrane beta strand</keyword>
<evidence type="ECO:0000256" key="7">
    <source>
        <dbReference type="SAM" id="SignalP"/>
    </source>
</evidence>
<dbReference type="KEGG" id="dru:Desru_0941"/>
<gene>
    <name evidence="8" type="ordered locus">Desru_0941</name>
</gene>
<evidence type="ECO:0000313" key="9">
    <source>
        <dbReference type="Proteomes" id="UP000009234"/>
    </source>
</evidence>
<keyword evidence="3" id="KW-0812">Transmembrane</keyword>
<keyword evidence="5" id="KW-0998">Cell outer membrane</keyword>
<proteinExistence type="predicted"/>
<dbReference type="GO" id="GO:0015288">
    <property type="term" value="F:porin activity"/>
    <property type="evidence" value="ECO:0007669"/>
    <property type="project" value="TreeGrafter"/>
</dbReference>
<dbReference type="eggNOG" id="COG1538">
    <property type="taxonomic scope" value="Bacteria"/>
</dbReference>
<sequence length="383" mass="44071">MKKFILLLSMLLALSVSSVGYAAEDNASPENNVITLEQAKALAYENSRSLKKYEISKDKAKYQKQQTEYEYNTILDRYNSIGKSLESDEGDSESIWDQLESQYEKVEASSGSIDDAENNYNDSVKEEKNYRTQLVYIIEELYTTILNQEESLLALNKEYEIKQYLLNIERQKLALGSSNLLTANELAVEVNSVNKSIIEQTNQIKTKKGQLNDMMGRGYDDELELVPVEVSTTVEIPEYNQLLSSATYAYNLLSQLKRDINDLEDDLDDEDDYYQSLILRQEIKEKELQLEDEKKNLNDTINNLIADVKSKQEDYQISLTNYQNAQRSYDWDKKRFELGQISKLALMESEQNYLNLKNKKVSAGNALFLAQRTLQLAEEGILT</sequence>
<dbReference type="SUPFAM" id="SSF56954">
    <property type="entry name" value="Outer membrane efflux proteins (OEP)"/>
    <property type="match status" value="1"/>
</dbReference>
<dbReference type="OrthoDB" id="1785804at2"/>
<dbReference type="GO" id="GO:0009279">
    <property type="term" value="C:cell outer membrane"/>
    <property type="evidence" value="ECO:0007669"/>
    <property type="project" value="UniProtKB-SubCell"/>
</dbReference>
<protein>
    <submittedName>
        <fullName evidence="8">Outer membrane protein-like protein</fullName>
    </submittedName>
</protein>
<dbReference type="Gene3D" id="1.20.1600.10">
    <property type="entry name" value="Outer membrane efflux proteins (OEP)"/>
    <property type="match status" value="2"/>
</dbReference>
<keyword evidence="6" id="KW-0175">Coiled coil</keyword>